<dbReference type="EMBL" id="QMEY01000006">
    <property type="protein sequence ID" value="RBQ19021.1"/>
    <property type="molecule type" value="Genomic_DNA"/>
</dbReference>
<accession>A0A366LYM4</accession>
<organism evidence="1 2">
    <name type="scientific">Spongiactinospora rosea</name>
    <dbReference type="NCBI Taxonomy" id="2248750"/>
    <lineage>
        <taxon>Bacteria</taxon>
        <taxon>Bacillati</taxon>
        <taxon>Actinomycetota</taxon>
        <taxon>Actinomycetes</taxon>
        <taxon>Streptosporangiales</taxon>
        <taxon>Streptosporangiaceae</taxon>
        <taxon>Spongiactinospora</taxon>
    </lineage>
</organism>
<comment type="caution">
    <text evidence="1">The sequence shown here is derived from an EMBL/GenBank/DDBJ whole genome shotgun (WGS) entry which is preliminary data.</text>
</comment>
<dbReference type="AlphaFoldDB" id="A0A366LYM4"/>
<evidence type="ECO:0000313" key="1">
    <source>
        <dbReference type="EMBL" id="RBQ19021.1"/>
    </source>
</evidence>
<dbReference type="OrthoDB" id="57332at2"/>
<dbReference type="SUPFAM" id="SSF63829">
    <property type="entry name" value="Calcium-dependent phosphotriesterase"/>
    <property type="match status" value="1"/>
</dbReference>
<gene>
    <name evidence="1" type="ORF">DP939_17735</name>
</gene>
<dbReference type="Gene3D" id="2.130.10.10">
    <property type="entry name" value="YVTN repeat-like/Quinoprotein amine dehydrogenase"/>
    <property type="match status" value="1"/>
</dbReference>
<sequence>MRCGIEPTATEARLFVFDTKTRRVVRSVVPVPGADSVNALTVDARGRVWGLADGTLFAYDARPGKVVKSRRIFPVQSSMYGQERGLVLRDDRLAYASMAGSLWRLNLRSLKGERLTGGGVSHLIEGADGDLYYTRGTKLYRWKF</sequence>
<dbReference type="RefSeq" id="WP_113981800.1">
    <property type="nucleotide sequence ID" value="NZ_QMEY01000006.1"/>
</dbReference>
<protein>
    <submittedName>
        <fullName evidence="1">Uncharacterized protein</fullName>
    </submittedName>
</protein>
<reference evidence="1 2" key="1">
    <citation type="submission" date="2018-06" db="EMBL/GenBank/DDBJ databases">
        <title>Sphaerisporangium craniellae sp. nov., isolated from a marine sponge in the South China Sea.</title>
        <authorList>
            <person name="Li L."/>
        </authorList>
    </citation>
    <scope>NUCLEOTIDE SEQUENCE [LARGE SCALE GENOMIC DNA]</scope>
    <source>
        <strain evidence="1 2">LHW63015</strain>
    </source>
</reference>
<dbReference type="InterPro" id="IPR015943">
    <property type="entry name" value="WD40/YVTN_repeat-like_dom_sf"/>
</dbReference>
<name>A0A366LYM4_9ACTN</name>
<proteinExistence type="predicted"/>
<evidence type="ECO:0000313" key="2">
    <source>
        <dbReference type="Proteomes" id="UP000253303"/>
    </source>
</evidence>
<keyword evidence="2" id="KW-1185">Reference proteome</keyword>
<dbReference type="Proteomes" id="UP000253303">
    <property type="component" value="Unassembled WGS sequence"/>
</dbReference>